<dbReference type="AlphaFoldDB" id="A0A1A9UGK3"/>
<protein>
    <submittedName>
        <fullName evidence="1">Uncharacterized protein</fullName>
    </submittedName>
</protein>
<sequence>MNLCRISVFYFKFCDRESFNQKSLDKRLKGDNKLVVESGVWSAYALADDIQLVFHGAQPRDALQMIIHETLGHFELWMKPKSMPLNSSKSKMMRFGTMGLGDMRIQLGRSELQSVENVRCDTVGCDYSHHHDGIYSRVCFTLRRMYCLNPYDVMQKVAHALIISPISYCVEECTEKQM</sequence>
<dbReference type="EnsemblMetazoa" id="GAUT004145-RA">
    <property type="protein sequence ID" value="GAUT004145-PA"/>
    <property type="gene ID" value="GAUT004145"/>
</dbReference>
<evidence type="ECO:0000313" key="2">
    <source>
        <dbReference type="Proteomes" id="UP000078200"/>
    </source>
</evidence>
<dbReference type="VEuPathDB" id="VectorBase:GAUT004145"/>
<evidence type="ECO:0000313" key="1">
    <source>
        <dbReference type="EnsemblMetazoa" id="GAUT004145-PA"/>
    </source>
</evidence>
<name>A0A1A9UGK3_GLOAU</name>
<keyword evidence="2" id="KW-1185">Reference proteome</keyword>
<proteinExistence type="predicted"/>
<accession>A0A1A9UGK3</accession>
<dbReference type="Proteomes" id="UP000078200">
    <property type="component" value="Unassembled WGS sequence"/>
</dbReference>
<organism evidence="1 2">
    <name type="scientific">Glossina austeni</name>
    <name type="common">Savannah tsetse fly</name>
    <dbReference type="NCBI Taxonomy" id="7395"/>
    <lineage>
        <taxon>Eukaryota</taxon>
        <taxon>Metazoa</taxon>
        <taxon>Ecdysozoa</taxon>
        <taxon>Arthropoda</taxon>
        <taxon>Hexapoda</taxon>
        <taxon>Insecta</taxon>
        <taxon>Pterygota</taxon>
        <taxon>Neoptera</taxon>
        <taxon>Endopterygota</taxon>
        <taxon>Diptera</taxon>
        <taxon>Brachycera</taxon>
        <taxon>Muscomorpha</taxon>
        <taxon>Hippoboscoidea</taxon>
        <taxon>Glossinidae</taxon>
        <taxon>Glossina</taxon>
    </lineage>
</organism>
<reference evidence="1" key="1">
    <citation type="submission" date="2020-05" db="UniProtKB">
        <authorList>
            <consortium name="EnsemblMetazoa"/>
        </authorList>
    </citation>
    <scope>IDENTIFICATION</scope>
    <source>
        <strain evidence="1">TTRI</strain>
    </source>
</reference>